<evidence type="ECO:0000313" key="2">
    <source>
        <dbReference type="Proteomes" id="UP000830768"/>
    </source>
</evidence>
<protein>
    <submittedName>
        <fullName evidence="1">Uncharacterized protein</fullName>
    </submittedName>
</protein>
<dbReference type="Proteomes" id="UP000830768">
    <property type="component" value="Chromosome 10"/>
</dbReference>
<keyword evidence="2" id="KW-1185">Reference proteome</keyword>
<accession>A0ACD3ZKD8</accession>
<organism evidence="1 2">
    <name type="scientific">Fusarium solani subsp. cucurbitae</name>
    <name type="common">Neocosmosporum cucurbitae</name>
    <dbReference type="NCBI Taxonomy" id="2747967"/>
    <lineage>
        <taxon>Eukaryota</taxon>
        <taxon>Fungi</taxon>
        <taxon>Dikarya</taxon>
        <taxon>Ascomycota</taxon>
        <taxon>Pezizomycotina</taxon>
        <taxon>Sordariomycetes</taxon>
        <taxon>Hypocreomycetidae</taxon>
        <taxon>Hypocreales</taxon>
        <taxon>Nectriaceae</taxon>
        <taxon>Fusarium</taxon>
        <taxon>Fusarium solani species complex</taxon>
    </lineage>
</organism>
<reference evidence="1" key="1">
    <citation type="submission" date="2021-11" db="EMBL/GenBank/DDBJ databases">
        <title>Fusarium solani-melongenae Genome sequencing and assembly.</title>
        <authorList>
            <person name="Xie S."/>
            <person name="Huang L."/>
            <person name="Zhang X."/>
        </authorList>
    </citation>
    <scope>NUCLEOTIDE SEQUENCE</scope>
    <source>
        <strain evidence="1">CRI 24-3</strain>
    </source>
</reference>
<dbReference type="EMBL" id="CP090038">
    <property type="protein sequence ID" value="UPL01413.1"/>
    <property type="molecule type" value="Genomic_DNA"/>
</dbReference>
<sequence length="673" mass="76297">MPPEQPLMEQPELIISPVDPVELHQFIKKVEQRKGPDASSTSLHPHPHGRRPKRKRTQSLSDISEISSRVNDYGRCFWEEPTAQASVRDSQSVSVSKTWAPETELPGNIKIESLADELSNAMVSHYNDRTKDWIPLSDLRRICSSDAVEEELKGTGNASQIEGYKTYVCGGEPSDFKDGHSAYIVFAILVRMRRLGMLGGFSSEKIRDRHFPFTYGRDGTLQPRSLSPQGDDQPCFPSTDRTFMTQFYAEQWRFNVPIIAMADHGQPVEYELHSETIMPWTSCHLLDEKGWHADVFKIEIHPDHHHFKKHDLFALKTLSSNDPREFRREIYALRKATPGPHVIELFATFECGDKFSFLFPWAEGGNLAKFMELHPSELFPATANYSATSSARILTRWIAQQCAGIANGLYGIHDAQPAVRRKFGTPNKDWKDNYGIHKDIKPGNILRFMNKNLNGDLGELKLADFGLTKFHTASKRSAQPGKEERYETYGAPEQTRKGPLVSRKADIWALGCVFLMLLTWAIRGPGALRRFECARLNERGAKLNWPRDTFFRTSAQEAGDSPHNGIILKQAVIFRIQLNKKAVSRADGKTNYLIEFLDFILSHMLVIGREQRATSEVVYKFLSEKVDQYNEAGYNVTLPTLDGSPDEPECTCDHEGGEFHCHYQNGVTHGVDV</sequence>
<evidence type="ECO:0000313" key="1">
    <source>
        <dbReference type="EMBL" id="UPL01413.1"/>
    </source>
</evidence>
<name>A0ACD3ZKD8_FUSSC</name>
<proteinExistence type="predicted"/>
<gene>
    <name evidence="1" type="ORF">LCI18_012347</name>
</gene>